<proteinExistence type="predicted"/>
<sequence length="368" mass="39234">MGSFPPHRFSAATAKPFGDLSAPTEVHLVDNGMAAGQISVQCEVHYYGSDCSKFCQPRSDYNGGHYYCDMDGNKICKPIQADPAKWWYLHRPCRLRLPRLVSMATPVSSRRRVPIDLAVSGKGAASARTGFRCTYSCHCLGAGPGWRGRNCTEDIDEWQNNGLSATCFNGGNCENTPGSFTWPLPVRVFPAGSAKRTSTSAAWTAGLAQTRQRSGQSCWSSLSASIIPLWPPVLVAGASAVSALSSADSGGVSVPMARAAAEAASCLFQGPSKDSKEYSTTGQPNGGCRRQEACGEYWTGALPPASTAEAAEISSGDSNSGNRWDSEAEEAGWGQAMSRTACYQESITKYHPLETVTQLSSRQEKVAS</sequence>
<accession>A0A1I8JP98</accession>
<dbReference type="Gene3D" id="2.10.25.10">
    <property type="entry name" value="Laminin"/>
    <property type="match status" value="1"/>
</dbReference>
<dbReference type="WBParaSite" id="snap_masked-unitig_36364-processed-gene-0.0-mRNA-1">
    <property type="protein sequence ID" value="snap_masked-unitig_36364-processed-gene-0.0-mRNA-1"/>
    <property type="gene ID" value="snap_masked-unitig_36364-processed-gene-0.0"/>
</dbReference>
<keyword evidence="6" id="KW-0732">Signal</keyword>
<dbReference type="AlphaFoldDB" id="A0A1I8JP98"/>
<keyword evidence="9" id="KW-1185">Reference proteome</keyword>
<evidence type="ECO:0000256" key="2">
    <source>
        <dbReference type="ARBA" id="ARBA00022536"/>
    </source>
</evidence>
<evidence type="ECO:0000313" key="10">
    <source>
        <dbReference type="WBParaSite" id="snap_masked-unitig_36364-processed-gene-0.0-mRNA-1"/>
    </source>
</evidence>
<comment type="caution">
    <text evidence="5">Lacks conserved residue(s) required for the propagation of feature annotation.</text>
</comment>
<dbReference type="GO" id="GO:0007154">
    <property type="term" value="P:cell communication"/>
    <property type="evidence" value="ECO:0007669"/>
    <property type="project" value="InterPro"/>
</dbReference>
<feature type="domain" description="DSL" evidence="8">
    <location>
        <begin position="40"/>
        <end position="85"/>
    </location>
</feature>
<dbReference type="InterPro" id="IPR001774">
    <property type="entry name" value="DSL"/>
</dbReference>
<evidence type="ECO:0000256" key="3">
    <source>
        <dbReference type="ARBA" id="ARBA00022737"/>
    </source>
</evidence>
<dbReference type="Pfam" id="PF01414">
    <property type="entry name" value="DSL"/>
    <property type="match status" value="1"/>
</dbReference>
<dbReference type="GO" id="GO:0016020">
    <property type="term" value="C:membrane"/>
    <property type="evidence" value="ECO:0007669"/>
    <property type="project" value="UniProtKB-SubCell"/>
</dbReference>
<keyword evidence="4 5" id="KW-1015">Disulfide bond</keyword>
<keyword evidence="6" id="KW-0472">Membrane</keyword>
<name>A0A1I8JP98_9PLAT</name>
<keyword evidence="3 6" id="KW-0677">Repeat</keyword>
<feature type="region of interest" description="Disordered" evidence="7">
    <location>
        <begin position="306"/>
        <end position="335"/>
    </location>
</feature>
<reference evidence="10" key="1">
    <citation type="submission" date="2016-11" db="UniProtKB">
        <authorList>
            <consortium name="WormBaseParasite"/>
        </authorList>
    </citation>
    <scope>IDENTIFICATION</scope>
</reference>
<dbReference type="PROSITE" id="PS51051">
    <property type="entry name" value="DSL"/>
    <property type="match status" value="1"/>
</dbReference>
<dbReference type="SMART" id="SM00051">
    <property type="entry name" value="DSL"/>
    <property type="match status" value="1"/>
</dbReference>
<evidence type="ECO:0000256" key="5">
    <source>
        <dbReference type="PROSITE-ProRule" id="PRU00377"/>
    </source>
</evidence>
<keyword evidence="1 6" id="KW-0217">Developmental protein</keyword>
<protein>
    <recommendedName>
        <fullName evidence="6">Delta-like protein</fullName>
    </recommendedName>
</protein>
<dbReference type="Gene3D" id="2.10.25.140">
    <property type="match status" value="1"/>
</dbReference>
<evidence type="ECO:0000256" key="7">
    <source>
        <dbReference type="SAM" id="MobiDB-lite"/>
    </source>
</evidence>
<comment type="subcellular location">
    <subcellularLocation>
        <location evidence="6">Membrane</location>
        <topology evidence="6">Single-pass type I membrane protein</topology>
    </subcellularLocation>
</comment>
<keyword evidence="2 6" id="KW-0245">EGF-like domain</keyword>
<keyword evidence="6" id="KW-1133">Transmembrane helix</keyword>
<evidence type="ECO:0000256" key="4">
    <source>
        <dbReference type="ARBA" id="ARBA00023157"/>
    </source>
</evidence>
<keyword evidence="6" id="KW-0812">Transmembrane</keyword>
<dbReference type="Proteomes" id="UP000095280">
    <property type="component" value="Unplaced"/>
</dbReference>
<feature type="disulfide bond" evidence="5">
    <location>
        <begin position="42"/>
        <end position="51"/>
    </location>
</feature>
<evidence type="ECO:0000256" key="1">
    <source>
        <dbReference type="ARBA" id="ARBA00022473"/>
    </source>
</evidence>
<comment type="function">
    <text evidence="6">Putative Notch ligand involved in the mediation of Notch signaling.</text>
</comment>
<evidence type="ECO:0000259" key="8">
    <source>
        <dbReference type="PROSITE" id="PS51051"/>
    </source>
</evidence>
<organism evidence="9 10">
    <name type="scientific">Macrostomum lignano</name>
    <dbReference type="NCBI Taxonomy" id="282301"/>
    <lineage>
        <taxon>Eukaryota</taxon>
        <taxon>Metazoa</taxon>
        <taxon>Spiralia</taxon>
        <taxon>Lophotrochozoa</taxon>
        <taxon>Platyhelminthes</taxon>
        <taxon>Rhabditophora</taxon>
        <taxon>Macrostomorpha</taxon>
        <taxon>Macrostomida</taxon>
        <taxon>Macrostomidae</taxon>
        <taxon>Macrostomum</taxon>
    </lineage>
</organism>
<evidence type="ECO:0000256" key="6">
    <source>
        <dbReference type="RuleBase" id="RU280815"/>
    </source>
</evidence>
<evidence type="ECO:0000313" key="9">
    <source>
        <dbReference type="Proteomes" id="UP000095280"/>
    </source>
</evidence>